<keyword evidence="3" id="KW-1185">Reference proteome</keyword>
<feature type="transmembrane region" description="Helical" evidence="1">
    <location>
        <begin position="7"/>
        <end position="27"/>
    </location>
</feature>
<evidence type="ECO:0000313" key="3">
    <source>
        <dbReference type="Proteomes" id="UP000001940"/>
    </source>
</evidence>
<gene>
    <name evidence="2 4" type="ORF">C04C11.25</name>
    <name evidence="2" type="ORF">CELE_C04C11.25</name>
</gene>
<dbReference type="Proteomes" id="UP000001940">
    <property type="component" value="Chromosome X"/>
</dbReference>
<dbReference type="Bgee" id="WBGene00284855">
    <property type="expression patterns" value="Expressed in larva"/>
</dbReference>
<dbReference type="KEGG" id="cel:CELE_C04C11.25"/>
<evidence type="ECO:0000256" key="1">
    <source>
        <dbReference type="SAM" id="Phobius"/>
    </source>
</evidence>
<proteinExistence type="predicted"/>
<keyword evidence="1" id="KW-0812">Transmembrane</keyword>
<dbReference type="AlphaFoldDB" id="A0A2K5ATY6"/>
<dbReference type="CTD" id="36312782"/>
<dbReference type="RefSeq" id="NP_001348784.1">
    <property type="nucleotide sequence ID" value="NM_001361823.3"/>
</dbReference>
<sequence length="34" mass="3780">MHASFNYSLLIISTLLIAVNAFIISSYPSYQTSN</sequence>
<dbReference type="InParanoid" id="A0A2K5ATY6"/>
<organism evidence="2 3">
    <name type="scientific">Caenorhabditis elegans</name>
    <dbReference type="NCBI Taxonomy" id="6239"/>
    <lineage>
        <taxon>Eukaryota</taxon>
        <taxon>Metazoa</taxon>
        <taxon>Ecdysozoa</taxon>
        <taxon>Nematoda</taxon>
        <taxon>Chromadorea</taxon>
        <taxon>Rhabditida</taxon>
        <taxon>Rhabditina</taxon>
        <taxon>Rhabditomorpha</taxon>
        <taxon>Rhabditoidea</taxon>
        <taxon>Rhabditidae</taxon>
        <taxon>Peloderinae</taxon>
        <taxon>Caenorhabditis</taxon>
    </lineage>
</organism>
<evidence type="ECO:0000313" key="4">
    <source>
        <dbReference type="WormBase" id="C04C11.25"/>
    </source>
</evidence>
<name>A0A2K5ATY6_CAEEL</name>
<dbReference type="GeneID" id="36312782"/>
<accession>A0A2K5ATY6</accession>
<keyword evidence="1" id="KW-1133">Transmembrane helix</keyword>
<dbReference type="AGR" id="WB:WBGene00284855"/>
<protein>
    <submittedName>
        <fullName evidence="2">Nematode Specific Peptide family, group A</fullName>
    </submittedName>
</protein>
<dbReference type="EMBL" id="BX284606">
    <property type="protein sequence ID" value="SPC48645.1"/>
    <property type="molecule type" value="Genomic_DNA"/>
</dbReference>
<keyword evidence="1" id="KW-0472">Membrane</keyword>
<evidence type="ECO:0000313" key="2">
    <source>
        <dbReference type="EMBL" id="SPC48645.1"/>
    </source>
</evidence>
<reference evidence="2 3" key="1">
    <citation type="journal article" date="1998" name="Science">
        <title>Genome sequence of the nematode C. elegans: a platform for investigating biology.</title>
        <authorList>
            <consortium name="The C. elegans sequencing consortium"/>
            <person name="Sulson J.E."/>
            <person name="Waterston R."/>
        </authorList>
    </citation>
    <scope>NUCLEOTIDE SEQUENCE [LARGE SCALE GENOMIC DNA]</scope>
    <source>
        <strain evidence="2 3">Bristol N2</strain>
    </source>
</reference>
<dbReference type="SMR" id="A0A2K5ATY6"/>
<dbReference type="WormBase" id="C04C11.25">
    <property type="protein sequence ID" value="CE52571"/>
    <property type="gene ID" value="WBGene00284855"/>
</dbReference>